<proteinExistence type="predicted"/>
<dbReference type="SMART" id="SM00487">
    <property type="entry name" value="DEXDc"/>
    <property type="match status" value="1"/>
</dbReference>
<keyword evidence="3" id="KW-1185">Reference proteome</keyword>
<dbReference type="RefSeq" id="WP_169713832.1">
    <property type="nucleotide sequence ID" value="NZ_NOWF01000027.1"/>
</dbReference>
<evidence type="ECO:0000313" key="2">
    <source>
        <dbReference type="EMBL" id="OYD06082.1"/>
    </source>
</evidence>
<feature type="domain" description="Helicase ATP-binding" evidence="1">
    <location>
        <begin position="25"/>
        <end position="175"/>
    </location>
</feature>
<dbReference type="GO" id="GO:0005524">
    <property type="term" value="F:ATP binding"/>
    <property type="evidence" value="ECO:0007669"/>
    <property type="project" value="InterPro"/>
</dbReference>
<dbReference type="Pfam" id="PF04851">
    <property type="entry name" value="ResIII"/>
    <property type="match status" value="1"/>
</dbReference>
<dbReference type="InterPro" id="IPR006935">
    <property type="entry name" value="Helicase/UvrB_N"/>
</dbReference>
<gene>
    <name evidence="2" type="ORF">CHM34_18230</name>
</gene>
<evidence type="ECO:0000259" key="1">
    <source>
        <dbReference type="PROSITE" id="PS51192"/>
    </source>
</evidence>
<protein>
    <recommendedName>
        <fullName evidence="1">Helicase ATP-binding domain-containing protein</fullName>
    </recommendedName>
</protein>
<dbReference type="GO" id="GO:0005829">
    <property type="term" value="C:cytosol"/>
    <property type="evidence" value="ECO:0007669"/>
    <property type="project" value="TreeGrafter"/>
</dbReference>
<dbReference type="GO" id="GO:0003677">
    <property type="term" value="F:DNA binding"/>
    <property type="evidence" value="ECO:0007669"/>
    <property type="project" value="InterPro"/>
</dbReference>
<dbReference type="GO" id="GO:0016787">
    <property type="term" value="F:hydrolase activity"/>
    <property type="evidence" value="ECO:0007669"/>
    <property type="project" value="InterPro"/>
</dbReference>
<feature type="non-terminal residue" evidence="2">
    <location>
        <position position="214"/>
    </location>
</feature>
<dbReference type="SUPFAM" id="SSF52540">
    <property type="entry name" value="P-loop containing nucleoside triphosphate hydrolases"/>
    <property type="match status" value="1"/>
</dbReference>
<comment type="caution">
    <text evidence="2">The sequence shown here is derived from an EMBL/GenBank/DDBJ whole genome shotgun (WGS) entry which is preliminary data.</text>
</comment>
<dbReference type="PROSITE" id="PS51192">
    <property type="entry name" value="HELICASE_ATP_BIND_1"/>
    <property type="match status" value="1"/>
</dbReference>
<dbReference type="InterPro" id="IPR014001">
    <property type="entry name" value="Helicase_ATP-bd"/>
</dbReference>
<accession>A0A235B1G1</accession>
<reference evidence="2 3" key="1">
    <citation type="submission" date="2017-07" db="EMBL/GenBank/DDBJ databases">
        <title>The genome sequence of Paludifilum halophilum highlights mechanisms for microbial adaptation to high salt environemnts.</title>
        <authorList>
            <person name="Belbahri L."/>
        </authorList>
    </citation>
    <scope>NUCLEOTIDE SEQUENCE [LARGE SCALE GENOMIC DNA]</scope>
    <source>
        <strain evidence="2 3">DSM 102817</strain>
    </source>
</reference>
<sequence length="214" mass="24087">MPMTITKRSIEMRPYQIEVHDALDQFHLEGGRRGVVNLPTGTGKTITGLDYVQKKGGRLLWLAHREELITQPQQAAQVVNPGVQTGVVKAERNEWGADWVFASIQTAVRRLDQMPRFDWIVVDECHHAAADTYRRTLEVAGAFQFGGPPVIGLTATVERGDKRGLDDTFEKIVYQYQLLQAIRDGYLSDLKTERVDLNLDLDEIHTVAGDFNQG</sequence>
<organism evidence="2 3">
    <name type="scientific">Paludifilum halophilum</name>
    <dbReference type="NCBI Taxonomy" id="1642702"/>
    <lineage>
        <taxon>Bacteria</taxon>
        <taxon>Bacillati</taxon>
        <taxon>Bacillota</taxon>
        <taxon>Bacilli</taxon>
        <taxon>Bacillales</taxon>
        <taxon>Thermoactinomycetaceae</taxon>
        <taxon>Paludifilum</taxon>
    </lineage>
</organism>
<dbReference type="Gene3D" id="3.40.50.300">
    <property type="entry name" value="P-loop containing nucleotide triphosphate hydrolases"/>
    <property type="match status" value="1"/>
</dbReference>
<dbReference type="InterPro" id="IPR027417">
    <property type="entry name" value="P-loop_NTPase"/>
</dbReference>
<dbReference type="EMBL" id="NOWF01000027">
    <property type="protein sequence ID" value="OYD06082.1"/>
    <property type="molecule type" value="Genomic_DNA"/>
</dbReference>
<name>A0A235B1G1_9BACL</name>
<dbReference type="PANTHER" id="PTHR47396:SF1">
    <property type="entry name" value="ATP-DEPENDENT HELICASE IRC3-RELATED"/>
    <property type="match status" value="1"/>
</dbReference>
<dbReference type="InterPro" id="IPR050742">
    <property type="entry name" value="Helicase_Restrict-Modif_Enz"/>
</dbReference>
<dbReference type="AlphaFoldDB" id="A0A235B1G1"/>
<dbReference type="PANTHER" id="PTHR47396">
    <property type="entry name" value="TYPE I RESTRICTION ENZYME ECOKI R PROTEIN"/>
    <property type="match status" value="1"/>
</dbReference>
<evidence type="ECO:0000313" key="3">
    <source>
        <dbReference type="Proteomes" id="UP000215459"/>
    </source>
</evidence>
<dbReference type="Proteomes" id="UP000215459">
    <property type="component" value="Unassembled WGS sequence"/>
</dbReference>